<evidence type="ECO:0000256" key="1">
    <source>
        <dbReference type="ARBA" id="ARBA00004141"/>
    </source>
</evidence>
<sequence length="452" mass="49965">MSPDGKTTERRHARRWKLDAVTCVRIFWTLLLLWYELGTFAAHAADCPWPSPFASAALVRLPLTIRALLVADPQVLDRRSYPGRNALLMWLTQRVVDLNLRKSWWAVMRQRPDVVVFLGDMMDNGRVDMPAAEYESYYKRFKSIFRTPSELPVFYLPGNHDIGLGSPVAFSPIALDRYYAHFSQPNKQIGLGNHTAILINAPGLVDEDAQRARLGLDFARYASMYPSSTIAFVHSWGLGGCSSVNDGAILFTHIPLARAPDAGCGPLRERGTIHEGTGFGYQNTLSAAASEFLLKSVQPSIIFSGDDHDYCDYVHTIPPPTGQSPTSAQQVHEITVRSFSMAMGVRHPGYQLLSLLPQDPALPSTTLVTTPCLLPDQLAILTHVYVPAALLSLVALFYMRVRESMPGAGALPGPLAQRRRAREGLMKAWARDCAQAAWAPLLVWGVVVVFVL</sequence>
<dbReference type="Proteomes" id="UP000250043">
    <property type="component" value="Unassembled WGS sequence"/>
</dbReference>
<keyword evidence="3 5" id="KW-1133">Transmembrane helix</keyword>
<comment type="subcellular location">
    <subcellularLocation>
        <location evidence="1">Membrane</location>
        <topology evidence="1">Multi-pass membrane protein</topology>
    </subcellularLocation>
</comment>
<feature type="transmembrane region" description="Helical" evidence="5">
    <location>
        <begin position="378"/>
        <end position="398"/>
    </location>
</feature>
<dbReference type="PANTHER" id="PTHR13315:SF4">
    <property type="entry name" value="METALLOPHOSPHOESTERASE, ISOFORM E"/>
    <property type="match status" value="1"/>
</dbReference>
<proteinExistence type="predicted"/>
<keyword evidence="8" id="KW-1185">Reference proteome</keyword>
<accession>A0A8E2AT14</accession>
<keyword evidence="4 5" id="KW-0472">Membrane</keyword>
<dbReference type="GO" id="GO:0005783">
    <property type="term" value="C:endoplasmic reticulum"/>
    <property type="evidence" value="ECO:0007669"/>
    <property type="project" value="TreeGrafter"/>
</dbReference>
<gene>
    <name evidence="7" type="ORF">OBBRIDRAFT_741133</name>
</gene>
<evidence type="ECO:0000256" key="2">
    <source>
        <dbReference type="ARBA" id="ARBA00022692"/>
    </source>
</evidence>
<evidence type="ECO:0000259" key="6">
    <source>
        <dbReference type="Pfam" id="PF00149"/>
    </source>
</evidence>
<dbReference type="InterPro" id="IPR033308">
    <property type="entry name" value="PGAP5/Cdc1/Ted1"/>
</dbReference>
<evidence type="ECO:0000313" key="8">
    <source>
        <dbReference type="Proteomes" id="UP000250043"/>
    </source>
</evidence>
<evidence type="ECO:0000256" key="3">
    <source>
        <dbReference type="ARBA" id="ARBA00022989"/>
    </source>
</evidence>
<protein>
    <recommendedName>
        <fullName evidence="6">Calcineurin-like phosphoesterase domain-containing protein</fullName>
    </recommendedName>
</protein>
<evidence type="ECO:0000256" key="5">
    <source>
        <dbReference type="SAM" id="Phobius"/>
    </source>
</evidence>
<reference evidence="7 8" key="1">
    <citation type="submission" date="2016-07" db="EMBL/GenBank/DDBJ databases">
        <title>Draft genome of the white-rot fungus Obba rivulosa 3A-2.</title>
        <authorList>
            <consortium name="DOE Joint Genome Institute"/>
            <person name="Miettinen O."/>
            <person name="Riley R."/>
            <person name="Acob R."/>
            <person name="Barry K."/>
            <person name="Cullen D."/>
            <person name="De Vries R."/>
            <person name="Hainaut M."/>
            <person name="Hatakka A."/>
            <person name="Henrissat B."/>
            <person name="Hilden K."/>
            <person name="Kuo R."/>
            <person name="Labutti K."/>
            <person name="Lipzen A."/>
            <person name="Makela M.R."/>
            <person name="Sandor L."/>
            <person name="Spatafora J.W."/>
            <person name="Grigoriev I.V."/>
            <person name="Hibbett D.S."/>
        </authorList>
    </citation>
    <scope>NUCLEOTIDE SEQUENCE [LARGE SCALE GENOMIC DNA]</scope>
    <source>
        <strain evidence="7 8">3A-2</strain>
    </source>
</reference>
<dbReference type="Gene3D" id="3.60.21.10">
    <property type="match status" value="1"/>
</dbReference>
<dbReference type="InterPro" id="IPR004843">
    <property type="entry name" value="Calcineurin-like_PHP"/>
</dbReference>
<dbReference type="AlphaFoldDB" id="A0A8E2AT14"/>
<feature type="transmembrane region" description="Helical" evidence="5">
    <location>
        <begin position="16"/>
        <end position="35"/>
    </location>
</feature>
<evidence type="ECO:0000256" key="4">
    <source>
        <dbReference type="ARBA" id="ARBA00023136"/>
    </source>
</evidence>
<name>A0A8E2AT14_9APHY</name>
<dbReference type="SUPFAM" id="SSF56300">
    <property type="entry name" value="Metallo-dependent phosphatases"/>
    <property type="match status" value="1"/>
</dbReference>
<dbReference type="Pfam" id="PF00149">
    <property type="entry name" value="Metallophos"/>
    <property type="match status" value="1"/>
</dbReference>
<dbReference type="GO" id="GO:0006506">
    <property type="term" value="P:GPI anchor biosynthetic process"/>
    <property type="evidence" value="ECO:0007669"/>
    <property type="project" value="InterPro"/>
</dbReference>
<organism evidence="7 8">
    <name type="scientific">Obba rivulosa</name>
    <dbReference type="NCBI Taxonomy" id="1052685"/>
    <lineage>
        <taxon>Eukaryota</taxon>
        <taxon>Fungi</taxon>
        <taxon>Dikarya</taxon>
        <taxon>Basidiomycota</taxon>
        <taxon>Agaricomycotina</taxon>
        <taxon>Agaricomycetes</taxon>
        <taxon>Polyporales</taxon>
        <taxon>Gelatoporiaceae</taxon>
        <taxon>Obba</taxon>
    </lineage>
</organism>
<dbReference type="InterPro" id="IPR029052">
    <property type="entry name" value="Metallo-depent_PP-like"/>
</dbReference>
<dbReference type="OrthoDB" id="5977743at2759"/>
<dbReference type="GO" id="GO:0016020">
    <property type="term" value="C:membrane"/>
    <property type="evidence" value="ECO:0007669"/>
    <property type="project" value="UniProtKB-SubCell"/>
</dbReference>
<feature type="transmembrane region" description="Helical" evidence="5">
    <location>
        <begin position="428"/>
        <end position="451"/>
    </location>
</feature>
<dbReference type="EMBL" id="KV722643">
    <property type="protein sequence ID" value="OCH84705.1"/>
    <property type="molecule type" value="Genomic_DNA"/>
</dbReference>
<dbReference type="PANTHER" id="PTHR13315">
    <property type="entry name" value="METALLO PHOSPHOESTERASE RELATED"/>
    <property type="match status" value="1"/>
</dbReference>
<dbReference type="GO" id="GO:0016787">
    <property type="term" value="F:hydrolase activity"/>
    <property type="evidence" value="ECO:0007669"/>
    <property type="project" value="InterPro"/>
</dbReference>
<evidence type="ECO:0000313" key="7">
    <source>
        <dbReference type="EMBL" id="OCH84705.1"/>
    </source>
</evidence>
<feature type="domain" description="Calcineurin-like phosphoesterase" evidence="6">
    <location>
        <begin position="103"/>
        <end position="309"/>
    </location>
</feature>
<keyword evidence="2 5" id="KW-0812">Transmembrane</keyword>